<feature type="transmembrane region" description="Helical" evidence="6">
    <location>
        <begin position="60"/>
        <end position="85"/>
    </location>
</feature>
<evidence type="ECO:0000256" key="3">
    <source>
        <dbReference type="ARBA" id="ARBA00022692"/>
    </source>
</evidence>
<dbReference type="SUPFAM" id="SSF103473">
    <property type="entry name" value="MFS general substrate transporter"/>
    <property type="match status" value="1"/>
</dbReference>
<protein>
    <submittedName>
        <fullName evidence="8">Putative MFS family arabinose efflux permease</fullName>
    </submittedName>
</protein>
<feature type="transmembrane region" description="Helical" evidence="6">
    <location>
        <begin position="305"/>
        <end position="323"/>
    </location>
</feature>
<feature type="transmembrane region" description="Helical" evidence="6">
    <location>
        <begin position="392"/>
        <end position="410"/>
    </location>
</feature>
<dbReference type="InterPro" id="IPR036259">
    <property type="entry name" value="MFS_trans_sf"/>
</dbReference>
<dbReference type="AlphaFoldDB" id="A0A841FKZ5"/>
<proteinExistence type="predicted"/>
<dbReference type="Pfam" id="PF07690">
    <property type="entry name" value="MFS_1"/>
    <property type="match status" value="1"/>
</dbReference>
<comment type="caution">
    <text evidence="8">The sequence shown here is derived from an EMBL/GenBank/DDBJ whole genome shotgun (WGS) entry which is preliminary data.</text>
</comment>
<keyword evidence="2" id="KW-1003">Cell membrane</keyword>
<dbReference type="RefSeq" id="WP_184785513.1">
    <property type="nucleotide sequence ID" value="NZ_BONT01000036.1"/>
</dbReference>
<evidence type="ECO:0000313" key="8">
    <source>
        <dbReference type="EMBL" id="MBB6032620.1"/>
    </source>
</evidence>
<dbReference type="PANTHER" id="PTHR23513">
    <property type="entry name" value="INTEGRAL MEMBRANE EFFLUX PROTEIN-RELATED"/>
    <property type="match status" value="1"/>
</dbReference>
<comment type="subcellular location">
    <subcellularLocation>
        <location evidence="1">Cell membrane</location>
        <topology evidence="1">Multi-pass membrane protein</topology>
    </subcellularLocation>
</comment>
<feature type="transmembrane region" description="Helical" evidence="6">
    <location>
        <begin position="271"/>
        <end position="293"/>
    </location>
</feature>
<keyword evidence="4 6" id="KW-1133">Transmembrane helix</keyword>
<evidence type="ECO:0000256" key="1">
    <source>
        <dbReference type="ARBA" id="ARBA00004651"/>
    </source>
</evidence>
<keyword evidence="5 6" id="KW-0472">Membrane</keyword>
<dbReference type="PROSITE" id="PS50850">
    <property type="entry name" value="MFS"/>
    <property type="match status" value="1"/>
</dbReference>
<dbReference type="EMBL" id="JACHGT010000001">
    <property type="protein sequence ID" value="MBB6032620.1"/>
    <property type="molecule type" value="Genomic_DNA"/>
</dbReference>
<feature type="transmembrane region" description="Helical" evidence="6">
    <location>
        <begin position="184"/>
        <end position="204"/>
    </location>
</feature>
<organism evidence="8 9">
    <name type="scientific">Phytomonospora endophytica</name>
    <dbReference type="NCBI Taxonomy" id="714109"/>
    <lineage>
        <taxon>Bacteria</taxon>
        <taxon>Bacillati</taxon>
        <taxon>Actinomycetota</taxon>
        <taxon>Actinomycetes</taxon>
        <taxon>Micromonosporales</taxon>
        <taxon>Micromonosporaceae</taxon>
        <taxon>Phytomonospora</taxon>
    </lineage>
</organism>
<dbReference type="InterPro" id="IPR020846">
    <property type="entry name" value="MFS_dom"/>
</dbReference>
<gene>
    <name evidence="8" type="ORF">HNR73_000462</name>
</gene>
<sequence length="426" mass="43586">MTALLSRPDASVAAPPSPPIPLRRNRDFQLLWSGRAVSTLGNEVTEIAYPLIMLGVTGSAGYAGMVAAAQLVTLLLFTLPAGLIADRVNRRTIMIGSNLARAAIMGALALAAHAGHAGFAAIIGAAIASSLFAALFNPASAAAVKQLVPPAQLPDAMAQNQARMFGAELAGRPLGGWLLGLGRAVPFVFDMLTFLIGAVALLFIRTPLNGRSASSSAKKAVPDVKGMTAGLRHLFGIPRLRLLVLWGMGVNFAFGAVHLMLIATWHRQGMANAGIGALAAAIAVGGLLGALFTGRILRRVRPTPLIIGLAFGAPPLIAAIGFVPGPVPIAVICCVITFFVPALNALVLTYVVAGTPDGLQGRVSSGAGFLVSALQPLSPLLFGTVFDTGGPAAAFALMGGVTLVAALATLSRHLRNLPRPDALAAP</sequence>
<name>A0A841FKZ5_9ACTN</name>
<dbReference type="GO" id="GO:0022857">
    <property type="term" value="F:transmembrane transporter activity"/>
    <property type="evidence" value="ECO:0007669"/>
    <property type="project" value="InterPro"/>
</dbReference>
<keyword evidence="9" id="KW-1185">Reference proteome</keyword>
<keyword evidence="3 6" id="KW-0812">Transmembrane</keyword>
<reference evidence="8 9" key="1">
    <citation type="submission" date="2020-08" db="EMBL/GenBank/DDBJ databases">
        <title>Genomic Encyclopedia of Type Strains, Phase IV (KMG-IV): sequencing the most valuable type-strain genomes for metagenomic binning, comparative biology and taxonomic classification.</title>
        <authorList>
            <person name="Goeker M."/>
        </authorList>
    </citation>
    <scope>NUCLEOTIDE SEQUENCE [LARGE SCALE GENOMIC DNA]</scope>
    <source>
        <strain evidence="8 9">YIM 65646</strain>
    </source>
</reference>
<evidence type="ECO:0000256" key="4">
    <source>
        <dbReference type="ARBA" id="ARBA00022989"/>
    </source>
</evidence>
<feature type="transmembrane region" description="Helical" evidence="6">
    <location>
        <begin position="365"/>
        <end position="386"/>
    </location>
</feature>
<dbReference type="Gene3D" id="1.20.1250.20">
    <property type="entry name" value="MFS general substrate transporter like domains"/>
    <property type="match status" value="1"/>
</dbReference>
<evidence type="ECO:0000256" key="6">
    <source>
        <dbReference type="SAM" id="Phobius"/>
    </source>
</evidence>
<feature type="domain" description="Major facilitator superfamily (MFS) profile" evidence="7">
    <location>
        <begin position="1"/>
        <end position="417"/>
    </location>
</feature>
<evidence type="ECO:0000256" key="2">
    <source>
        <dbReference type="ARBA" id="ARBA00022475"/>
    </source>
</evidence>
<feature type="transmembrane region" description="Helical" evidence="6">
    <location>
        <begin position="329"/>
        <end position="353"/>
    </location>
</feature>
<dbReference type="GO" id="GO:0005886">
    <property type="term" value="C:plasma membrane"/>
    <property type="evidence" value="ECO:0007669"/>
    <property type="project" value="UniProtKB-SubCell"/>
</dbReference>
<evidence type="ECO:0000313" key="9">
    <source>
        <dbReference type="Proteomes" id="UP000548476"/>
    </source>
</evidence>
<accession>A0A841FKZ5</accession>
<evidence type="ECO:0000256" key="5">
    <source>
        <dbReference type="ARBA" id="ARBA00023136"/>
    </source>
</evidence>
<dbReference type="Proteomes" id="UP000548476">
    <property type="component" value="Unassembled WGS sequence"/>
</dbReference>
<dbReference type="CDD" id="cd06173">
    <property type="entry name" value="MFS_MefA_like"/>
    <property type="match status" value="1"/>
</dbReference>
<evidence type="ECO:0000259" key="7">
    <source>
        <dbReference type="PROSITE" id="PS50850"/>
    </source>
</evidence>
<feature type="transmembrane region" description="Helical" evidence="6">
    <location>
        <begin position="242"/>
        <end position="265"/>
    </location>
</feature>
<feature type="transmembrane region" description="Helical" evidence="6">
    <location>
        <begin position="106"/>
        <end position="136"/>
    </location>
</feature>
<dbReference type="PANTHER" id="PTHR23513:SF6">
    <property type="entry name" value="MAJOR FACILITATOR SUPERFAMILY ASSOCIATED DOMAIN-CONTAINING PROTEIN"/>
    <property type="match status" value="1"/>
</dbReference>
<dbReference type="InterPro" id="IPR011701">
    <property type="entry name" value="MFS"/>
</dbReference>